<evidence type="ECO:0000313" key="2">
    <source>
        <dbReference type="Proteomes" id="UP000249661"/>
    </source>
</evidence>
<dbReference type="EMBL" id="KZ824991">
    <property type="protein sequence ID" value="RAH65664.1"/>
    <property type="molecule type" value="Genomic_DNA"/>
</dbReference>
<name>A0ACD1GWF6_9EURO</name>
<dbReference type="Proteomes" id="UP000249661">
    <property type="component" value="Unassembled WGS sequence"/>
</dbReference>
<keyword evidence="2" id="KW-1185">Reference proteome</keyword>
<accession>A0ACD1GWF6</accession>
<gene>
    <name evidence="1" type="ORF">BO66DRAFT_461318</name>
</gene>
<protein>
    <submittedName>
        <fullName evidence="1">Uncharacterized protein</fullName>
    </submittedName>
</protein>
<evidence type="ECO:0000313" key="1">
    <source>
        <dbReference type="EMBL" id="RAH65664.1"/>
    </source>
</evidence>
<reference evidence="1" key="1">
    <citation type="submission" date="2018-02" db="EMBL/GenBank/DDBJ databases">
        <title>The genomes of Aspergillus section Nigri reveals drivers in fungal speciation.</title>
        <authorList>
            <consortium name="DOE Joint Genome Institute"/>
            <person name="Vesth T.C."/>
            <person name="Nybo J."/>
            <person name="Theobald S."/>
            <person name="Brandl J."/>
            <person name="Frisvad J.C."/>
            <person name="Nielsen K.F."/>
            <person name="Lyhne E.K."/>
            <person name="Kogle M.E."/>
            <person name="Kuo A."/>
            <person name="Riley R."/>
            <person name="Clum A."/>
            <person name="Nolan M."/>
            <person name="Lipzen A."/>
            <person name="Salamov A."/>
            <person name="Henrissat B."/>
            <person name="Wiebenga A."/>
            <person name="De vries R.P."/>
            <person name="Grigoriev I.V."/>
            <person name="Mortensen U.H."/>
            <person name="Andersen M.R."/>
            <person name="Baker S.E."/>
        </authorList>
    </citation>
    <scope>NUCLEOTIDE SEQUENCE</scope>
    <source>
        <strain evidence="1">CBS 121060</strain>
    </source>
</reference>
<sequence>MPSKRNRGKRGGNRTQPQPQPEPHAHSNPNPNPNPYPPPRKIPLLEARDSLVDRLRLHLEQHNHPGIVGAGPPPLQHALCISCIGGAEARACLDLIQVFAYAPTPTQPDDTDSGSAALKPGDHCLGLWRTPAHHRKFLLEHGASLFPAGWLTRPSISRGGGWFVVDGHRLCVEVMEAVIMPFERGRYAAVRLDVPREMEQWGFGVWGGGGGGGGDGGVGGGCEEEALRAWACL</sequence>
<proteinExistence type="predicted"/>
<organism evidence="1 2">
    <name type="scientific">Aspergillus aculeatinus CBS 121060</name>
    <dbReference type="NCBI Taxonomy" id="1448322"/>
    <lineage>
        <taxon>Eukaryota</taxon>
        <taxon>Fungi</taxon>
        <taxon>Dikarya</taxon>
        <taxon>Ascomycota</taxon>
        <taxon>Pezizomycotina</taxon>
        <taxon>Eurotiomycetes</taxon>
        <taxon>Eurotiomycetidae</taxon>
        <taxon>Eurotiales</taxon>
        <taxon>Aspergillaceae</taxon>
        <taxon>Aspergillus</taxon>
        <taxon>Aspergillus subgen. Circumdati</taxon>
    </lineage>
</organism>